<dbReference type="SMART" id="SM00490">
    <property type="entry name" value="HELICc"/>
    <property type="match status" value="1"/>
</dbReference>
<dbReference type="CTD" id="83479"/>
<evidence type="ECO:0000259" key="11">
    <source>
        <dbReference type="PROSITE" id="PS51195"/>
    </source>
</evidence>
<sequence length="665" mass="72179">MFVPRAVKVRRGGPGEAAAAGKRARVAAEEPSRAGAASAGPPGGAAGEKPPCGTTELIPQGSAADRPEHEEQGVVGETVSGRAKILPHTAFPTPETSSSQAEVKHGQSDDEDEAPVVSYSKNQRWPETGEPVCVVCGRYGEYICNETESDVCSLQCKAHHLVLTQVPGVSEETPVPNLVEQSGSLDAESGAESHGYRYEEHSFISSLTAEQVRSLRRSLGISVEGRDPPRPVLEFSHCPMPEALAQNLAACGYHEPTPVQMQMLPPALGGRDVIVRAETGSGKTAGFLVPIVALLAGCGPSEVRDPLAVVVTPTRELAMQIERQAKELMAGLPHMRTALLIGGLPLPPQLHRLRQRVQLVIGTPGRVLEVLRRDALRLNSVRIFVIDEVDTMLKLGFREQVLAVREETPEERQSLLVSATLPTATVELAERLTRDPVRIAVAGEGSEVGGQAAPASNVRQIVLWVEEPSKKKKLFEILKDEKLYHPPVVVFVDSKMGADLLADAVETVMGLKAAAMHADKPQTERTSVLQGLLAGEYEVVVSTGVLGRGLDLVNVRLVVNFDLPSTMDEYVHQVGRSGRLGRRGTAISLLNNRDRRLFLDLASRVEATGTQLPAQLLHSPHLHEQRQRRHQQQQKQEQQQQVTADNLMDVIRAHQQASRGKKKKR</sequence>
<evidence type="ECO:0000256" key="7">
    <source>
        <dbReference type="PROSITE-ProRule" id="PRU00552"/>
    </source>
</evidence>
<dbReference type="PANTHER" id="PTHR47959">
    <property type="entry name" value="ATP-DEPENDENT RNA HELICASE RHLE-RELATED"/>
    <property type="match status" value="1"/>
</dbReference>
<dbReference type="GO" id="GO:0016787">
    <property type="term" value="F:hydrolase activity"/>
    <property type="evidence" value="ECO:0007669"/>
    <property type="project" value="UniProtKB-KW"/>
</dbReference>
<dbReference type="GO" id="GO:0003676">
    <property type="term" value="F:nucleic acid binding"/>
    <property type="evidence" value="ECO:0007669"/>
    <property type="project" value="InterPro"/>
</dbReference>
<dbReference type="Proteomes" id="UP001318040">
    <property type="component" value="Chromosome 22"/>
</dbReference>
<comment type="similarity">
    <text evidence="1">Belongs to the DEAD box helicase family. DDX59 subfamily.</text>
</comment>
<evidence type="ECO:0000313" key="13">
    <source>
        <dbReference type="RefSeq" id="XP_032814719.1"/>
    </source>
</evidence>
<gene>
    <name evidence="13" type="primary">DDX59</name>
</gene>
<keyword evidence="12" id="KW-1185">Reference proteome</keyword>
<dbReference type="EC" id="3.6.4.13" evidence="2"/>
<dbReference type="InterPro" id="IPR014001">
    <property type="entry name" value="Helicase_ATP-bd"/>
</dbReference>
<dbReference type="KEGG" id="pmrn:116944919"/>
<dbReference type="CDD" id="cd18787">
    <property type="entry name" value="SF2_C_DEAD"/>
    <property type="match status" value="1"/>
</dbReference>
<evidence type="ECO:0000259" key="9">
    <source>
        <dbReference type="PROSITE" id="PS51192"/>
    </source>
</evidence>
<dbReference type="Pfam" id="PF00271">
    <property type="entry name" value="Helicase_C"/>
    <property type="match status" value="1"/>
</dbReference>
<dbReference type="PROSITE" id="PS51192">
    <property type="entry name" value="HELICASE_ATP_BIND_1"/>
    <property type="match status" value="1"/>
</dbReference>
<dbReference type="InterPro" id="IPR007529">
    <property type="entry name" value="Znf_HIT"/>
</dbReference>
<evidence type="ECO:0000256" key="6">
    <source>
        <dbReference type="ARBA" id="ARBA00022840"/>
    </source>
</evidence>
<dbReference type="InterPro" id="IPR011545">
    <property type="entry name" value="DEAD/DEAH_box_helicase_dom"/>
</dbReference>
<feature type="region of interest" description="Disordered" evidence="8">
    <location>
        <begin position="1"/>
        <end position="116"/>
    </location>
</feature>
<evidence type="ECO:0000256" key="4">
    <source>
        <dbReference type="ARBA" id="ARBA00022801"/>
    </source>
</evidence>
<dbReference type="GO" id="GO:0003724">
    <property type="term" value="F:RNA helicase activity"/>
    <property type="evidence" value="ECO:0007669"/>
    <property type="project" value="UniProtKB-EC"/>
</dbReference>
<dbReference type="SMART" id="SM00487">
    <property type="entry name" value="DEXDc"/>
    <property type="match status" value="1"/>
</dbReference>
<reference evidence="13" key="1">
    <citation type="submission" date="2025-08" db="UniProtKB">
        <authorList>
            <consortium name="RefSeq"/>
        </authorList>
    </citation>
    <scope>IDENTIFICATION</scope>
    <source>
        <tissue evidence="13">Sperm</tissue>
    </source>
</reference>
<feature type="short sequence motif" description="Q motif" evidence="7">
    <location>
        <begin position="233"/>
        <end position="261"/>
    </location>
</feature>
<dbReference type="CDD" id="cd23022">
    <property type="entry name" value="zf-HIT_DDX59"/>
    <property type="match status" value="1"/>
</dbReference>
<evidence type="ECO:0000256" key="5">
    <source>
        <dbReference type="ARBA" id="ARBA00022806"/>
    </source>
</evidence>
<feature type="domain" description="Helicase ATP-binding" evidence="9">
    <location>
        <begin position="264"/>
        <end position="439"/>
    </location>
</feature>
<dbReference type="InterPro" id="IPR027417">
    <property type="entry name" value="P-loop_NTPase"/>
</dbReference>
<dbReference type="PROSITE" id="PS51194">
    <property type="entry name" value="HELICASE_CTER"/>
    <property type="match status" value="1"/>
</dbReference>
<dbReference type="PANTHER" id="PTHR47959:SF1">
    <property type="entry name" value="ATP-DEPENDENT RNA HELICASE DBPA"/>
    <property type="match status" value="1"/>
</dbReference>
<dbReference type="Gene3D" id="3.30.60.220">
    <property type="match status" value="1"/>
</dbReference>
<dbReference type="GO" id="GO:0005524">
    <property type="term" value="F:ATP binding"/>
    <property type="evidence" value="ECO:0007669"/>
    <property type="project" value="UniProtKB-KW"/>
</dbReference>
<feature type="domain" description="DEAD-box RNA helicase Q" evidence="11">
    <location>
        <begin position="233"/>
        <end position="261"/>
    </location>
</feature>
<dbReference type="InterPro" id="IPR014014">
    <property type="entry name" value="RNA_helicase_DEAD_Q_motif"/>
</dbReference>
<dbReference type="SUPFAM" id="SSF52540">
    <property type="entry name" value="P-loop containing nucleoside triphosphate hydrolases"/>
    <property type="match status" value="2"/>
</dbReference>
<dbReference type="Gene3D" id="3.40.50.300">
    <property type="entry name" value="P-loop containing nucleotide triphosphate hydrolases"/>
    <property type="match status" value="2"/>
</dbReference>
<dbReference type="InterPro" id="IPR001650">
    <property type="entry name" value="Helicase_C-like"/>
</dbReference>
<dbReference type="Pfam" id="PF04438">
    <property type="entry name" value="zf-HIT"/>
    <property type="match status" value="1"/>
</dbReference>
<feature type="domain" description="Helicase C-terminal" evidence="10">
    <location>
        <begin position="457"/>
        <end position="620"/>
    </location>
</feature>
<protein>
    <recommendedName>
        <fullName evidence="2">RNA helicase</fullName>
        <ecNumber evidence="2">3.6.4.13</ecNumber>
    </recommendedName>
</protein>
<name>A0AAJ7TBG1_PETMA</name>
<dbReference type="CDD" id="cd00268">
    <property type="entry name" value="DEADc"/>
    <property type="match status" value="1"/>
</dbReference>
<dbReference type="PROSITE" id="PS51195">
    <property type="entry name" value="Q_MOTIF"/>
    <property type="match status" value="1"/>
</dbReference>
<keyword evidence="6" id="KW-0067">ATP-binding</keyword>
<keyword evidence="4" id="KW-0378">Hydrolase</keyword>
<evidence type="ECO:0000256" key="1">
    <source>
        <dbReference type="ARBA" id="ARBA00009718"/>
    </source>
</evidence>
<evidence type="ECO:0000259" key="10">
    <source>
        <dbReference type="PROSITE" id="PS51194"/>
    </source>
</evidence>
<dbReference type="InterPro" id="IPR044742">
    <property type="entry name" value="DEAD/DEAH_RhlB"/>
</dbReference>
<dbReference type="AlphaFoldDB" id="A0AAJ7TBG1"/>
<feature type="region of interest" description="Disordered" evidence="8">
    <location>
        <begin position="621"/>
        <end position="642"/>
    </location>
</feature>
<keyword evidence="5 13" id="KW-0347">Helicase</keyword>
<dbReference type="InterPro" id="IPR050079">
    <property type="entry name" value="DEAD_box_RNA_helicase"/>
</dbReference>
<evidence type="ECO:0000256" key="8">
    <source>
        <dbReference type="SAM" id="MobiDB-lite"/>
    </source>
</evidence>
<keyword evidence="3" id="KW-0547">Nucleotide-binding</keyword>
<evidence type="ECO:0000313" key="12">
    <source>
        <dbReference type="Proteomes" id="UP001318040"/>
    </source>
</evidence>
<evidence type="ECO:0000256" key="3">
    <source>
        <dbReference type="ARBA" id="ARBA00022741"/>
    </source>
</evidence>
<dbReference type="Pfam" id="PF00270">
    <property type="entry name" value="DEAD"/>
    <property type="match status" value="1"/>
</dbReference>
<evidence type="ECO:0000256" key="2">
    <source>
        <dbReference type="ARBA" id="ARBA00012552"/>
    </source>
</evidence>
<dbReference type="RefSeq" id="XP_032814719.1">
    <property type="nucleotide sequence ID" value="XM_032958828.1"/>
</dbReference>
<accession>A0AAJ7TBG1</accession>
<dbReference type="GO" id="GO:0005829">
    <property type="term" value="C:cytosol"/>
    <property type="evidence" value="ECO:0007669"/>
    <property type="project" value="TreeGrafter"/>
</dbReference>
<proteinExistence type="inferred from homology"/>
<organism evidence="12 13">
    <name type="scientific">Petromyzon marinus</name>
    <name type="common">Sea lamprey</name>
    <dbReference type="NCBI Taxonomy" id="7757"/>
    <lineage>
        <taxon>Eukaryota</taxon>
        <taxon>Metazoa</taxon>
        <taxon>Chordata</taxon>
        <taxon>Craniata</taxon>
        <taxon>Vertebrata</taxon>
        <taxon>Cyclostomata</taxon>
        <taxon>Hyperoartia</taxon>
        <taxon>Petromyzontiformes</taxon>
        <taxon>Petromyzontidae</taxon>
        <taxon>Petromyzon</taxon>
    </lineage>
</organism>